<accession>A0A0G0SZE8</accession>
<dbReference type="Pfam" id="PF13460">
    <property type="entry name" value="NAD_binding_10"/>
    <property type="match status" value="1"/>
</dbReference>
<keyword evidence="2" id="KW-0413">Isomerase</keyword>
<comment type="caution">
    <text evidence="2">The sequence shown here is derived from an EMBL/GenBank/DDBJ whole genome shotgun (WGS) entry which is preliminary data.</text>
</comment>
<dbReference type="InterPro" id="IPR036291">
    <property type="entry name" value="NAD(P)-bd_dom_sf"/>
</dbReference>
<dbReference type="Gene3D" id="3.40.50.720">
    <property type="entry name" value="NAD(P)-binding Rossmann-like Domain"/>
    <property type="match status" value="1"/>
</dbReference>
<dbReference type="InterPro" id="IPR051207">
    <property type="entry name" value="ComplexI_NDUFA9_subunit"/>
</dbReference>
<evidence type="ECO:0000313" key="3">
    <source>
        <dbReference type="Proteomes" id="UP000034539"/>
    </source>
</evidence>
<dbReference type="EMBL" id="LBXN01000087">
    <property type="protein sequence ID" value="KKR30997.1"/>
    <property type="molecule type" value="Genomic_DNA"/>
</dbReference>
<dbReference type="AlphaFoldDB" id="A0A0G0SZE8"/>
<dbReference type="PANTHER" id="PTHR12126:SF11">
    <property type="entry name" value="NADH DEHYDROGENASE [UBIQUINONE] 1 ALPHA SUBCOMPLEX SUBUNIT 9, MITOCHONDRIAL"/>
    <property type="match status" value="1"/>
</dbReference>
<dbReference type="PANTHER" id="PTHR12126">
    <property type="entry name" value="NADH-UBIQUINONE OXIDOREDUCTASE 39 KDA SUBUNIT-RELATED"/>
    <property type="match status" value="1"/>
</dbReference>
<dbReference type="Proteomes" id="UP000034539">
    <property type="component" value="Unassembled WGS sequence"/>
</dbReference>
<proteinExistence type="predicted"/>
<gene>
    <name evidence="2" type="ORF">UT63_C0087G0002</name>
</gene>
<evidence type="ECO:0000313" key="2">
    <source>
        <dbReference type="EMBL" id="KKR30997.1"/>
    </source>
</evidence>
<organism evidence="2 3">
    <name type="scientific">Candidatus Gottesmanbacteria bacterium GW2011_GWC2_39_8</name>
    <dbReference type="NCBI Taxonomy" id="1618450"/>
    <lineage>
        <taxon>Bacteria</taxon>
        <taxon>Candidatus Gottesmaniibacteriota</taxon>
    </lineage>
</organism>
<feature type="domain" description="NAD(P)-binding" evidence="1">
    <location>
        <begin position="7"/>
        <end position="139"/>
    </location>
</feature>
<dbReference type="SUPFAM" id="SSF51735">
    <property type="entry name" value="NAD(P)-binding Rossmann-fold domains"/>
    <property type="match status" value="1"/>
</dbReference>
<dbReference type="GO" id="GO:0016853">
    <property type="term" value="F:isomerase activity"/>
    <property type="evidence" value="ECO:0007669"/>
    <property type="project" value="UniProtKB-KW"/>
</dbReference>
<reference evidence="2 3" key="1">
    <citation type="journal article" date="2015" name="Nature">
        <title>rRNA introns, odd ribosomes, and small enigmatic genomes across a large radiation of phyla.</title>
        <authorList>
            <person name="Brown C.T."/>
            <person name="Hug L.A."/>
            <person name="Thomas B.C."/>
            <person name="Sharon I."/>
            <person name="Castelle C.J."/>
            <person name="Singh A."/>
            <person name="Wilkins M.J."/>
            <person name="Williams K.H."/>
            <person name="Banfield J.F."/>
        </authorList>
    </citation>
    <scope>NUCLEOTIDE SEQUENCE [LARGE SCALE GENOMIC DNA]</scope>
</reference>
<dbReference type="InterPro" id="IPR016040">
    <property type="entry name" value="NAD(P)-bd_dom"/>
</dbReference>
<sequence>MKILVVGGTGFTGSRVLPLLAGRGQIRCLLRPGREIKDIGKLNYELVYGDLEDIESLTKAMEGCESLINIASMGFGHVPKIVKCAEEVGIRRAVFVSTTAIFTQINTHSKKTRKEAEECVMRSGLEWTILRPTMIYGTPDDRNMIRLLSFIKRWRVMPIPGSGKRLQQPVHVEDLAWAIVNAFFSTKTICKAYNISGRQPLDFNQVVDFAAQALGIKVYKIHVPFTLLRRCFKVYEYLVPNPKLKEEQLLRLNEDKVFGYEQAYKDFGYSPKSFQDGIQQEAILAGYRNIS</sequence>
<name>A0A0G0SZE8_9BACT</name>
<protein>
    <submittedName>
        <fullName evidence="2">3-beta hydroxysteroid dehydrogenase/isomerase</fullName>
    </submittedName>
</protein>
<dbReference type="PATRIC" id="fig|1618450.3.peg.1442"/>
<evidence type="ECO:0000259" key="1">
    <source>
        <dbReference type="Pfam" id="PF13460"/>
    </source>
</evidence>
<dbReference type="GO" id="GO:0044877">
    <property type="term" value="F:protein-containing complex binding"/>
    <property type="evidence" value="ECO:0007669"/>
    <property type="project" value="TreeGrafter"/>
</dbReference>